<sequence>MRLILALFLLVVPTLSMATPPRIVSVDEDLLAINATHVFILRTISDNHGYHQVNQTDVTLIARNRETGWDDQHWPVLSVRDNGFPTDAADPNSRVTNLGLPERVNPYDVVLWRKAYLPFSPHYVPTDLDVAFSAGRFTLRRNNALHSFELADVQAALEESFAASRKTIPIATGQISSGVAEDDFDYLFAVPVALNETCAVTALYVLPDWSDAGPNQQLIKLDCANEDRPFAVFVPMTAELSD</sequence>
<keyword evidence="1" id="KW-0732">Signal</keyword>
<feature type="signal peptide" evidence="1">
    <location>
        <begin position="1"/>
        <end position="18"/>
    </location>
</feature>
<evidence type="ECO:0000313" key="3">
    <source>
        <dbReference type="Proteomes" id="UP000199167"/>
    </source>
</evidence>
<proteinExistence type="predicted"/>
<organism evidence="2 3">
    <name type="scientific">Cognatiyoonia koreensis</name>
    <dbReference type="NCBI Taxonomy" id="364200"/>
    <lineage>
        <taxon>Bacteria</taxon>
        <taxon>Pseudomonadati</taxon>
        <taxon>Pseudomonadota</taxon>
        <taxon>Alphaproteobacteria</taxon>
        <taxon>Rhodobacterales</taxon>
        <taxon>Paracoccaceae</taxon>
        <taxon>Cognatiyoonia</taxon>
    </lineage>
</organism>
<name>A0A1I0QTY2_9RHOB</name>
<gene>
    <name evidence="2" type="ORF">SAMN04488515_2176</name>
</gene>
<evidence type="ECO:0000313" key="2">
    <source>
        <dbReference type="EMBL" id="SEW30741.1"/>
    </source>
</evidence>
<dbReference type="EMBL" id="FOIZ01000001">
    <property type="protein sequence ID" value="SEW30741.1"/>
    <property type="molecule type" value="Genomic_DNA"/>
</dbReference>
<protein>
    <submittedName>
        <fullName evidence="2">Uncharacterized protein</fullName>
    </submittedName>
</protein>
<dbReference type="AlphaFoldDB" id="A0A1I0QTY2"/>
<reference evidence="2 3" key="1">
    <citation type="submission" date="2016-10" db="EMBL/GenBank/DDBJ databases">
        <authorList>
            <person name="de Groot N.N."/>
        </authorList>
    </citation>
    <scope>NUCLEOTIDE SEQUENCE [LARGE SCALE GENOMIC DNA]</scope>
    <source>
        <strain evidence="2 3">DSM 17925</strain>
    </source>
</reference>
<dbReference type="Proteomes" id="UP000199167">
    <property type="component" value="Unassembled WGS sequence"/>
</dbReference>
<keyword evidence="3" id="KW-1185">Reference proteome</keyword>
<dbReference type="RefSeq" id="WP_089993842.1">
    <property type="nucleotide sequence ID" value="NZ_FOIZ01000001.1"/>
</dbReference>
<accession>A0A1I0QTY2</accession>
<evidence type="ECO:0000256" key="1">
    <source>
        <dbReference type="SAM" id="SignalP"/>
    </source>
</evidence>
<dbReference type="STRING" id="364200.SAMN04488515_2176"/>
<dbReference type="OrthoDB" id="7851512at2"/>
<feature type="chain" id="PRO_5011698246" evidence="1">
    <location>
        <begin position="19"/>
        <end position="242"/>
    </location>
</feature>